<organism evidence="3 4">
    <name type="scientific">Thermodesulfovibrio aggregans</name>
    <dbReference type="NCBI Taxonomy" id="86166"/>
    <lineage>
        <taxon>Bacteria</taxon>
        <taxon>Pseudomonadati</taxon>
        <taxon>Nitrospirota</taxon>
        <taxon>Thermodesulfovibrionia</taxon>
        <taxon>Thermodesulfovibrionales</taxon>
        <taxon>Thermodesulfovibrionaceae</taxon>
        <taxon>Thermodesulfovibrio</taxon>
    </lineage>
</organism>
<dbReference type="PANTHER" id="PTHR42915">
    <property type="entry name" value="HYPOTHETICAL 460 KDA PROTEIN IN FEUA-SIGW INTERGENIC REGION [PRECURSOR]"/>
    <property type="match status" value="1"/>
</dbReference>
<evidence type="ECO:0000259" key="2">
    <source>
        <dbReference type="Pfam" id="PF20732"/>
    </source>
</evidence>
<dbReference type="PIRSF" id="PIRSF016719">
    <property type="entry name" value="UCP016719"/>
    <property type="match status" value="1"/>
</dbReference>
<evidence type="ECO:0000313" key="3">
    <source>
        <dbReference type="EMBL" id="PMP70066.1"/>
    </source>
</evidence>
<feature type="domain" description="Peptidoglycan beta-N-acetylmuramidase NamZ N-terminal" evidence="1">
    <location>
        <begin position="23"/>
        <end position="224"/>
    </location>
</feature>
<dbReference type="GO" id="GO:0033922">
    <property type="term" value="F:peptidoglycan beta-N-acetylmuramidase activity"/>
    <property type="evidence" value="ECO:0007669"/>
    <property type="project" value="InterPro"/>
</dbReference>
<dbReference type="PANTHER" id="PTHR42915:SF1">
    <property type="entry name" value="PEPTIDOGLYCAN BETA-N-ACETYLMURAMIDASE NAMZ"/>
    <property type="match status" value="1"/>
</dbReference>
<proteinExistence type="predicted"/>
<feature type="domain" description="Peptidoglycan beta-N-acetylmuramidase NamZ C-terminal" evidence="2">
    <location>
        <begin position="229"/>
        <end position="388"/>
    </location>
</feature>
<dbReference type="InterPro" id="IPR008302">
    <property type="entry name" value="NamZ"/>
</dbReference>
<gene>
    <name evidence="3" type="ORF">C0186_05570</name>
</gene>
<dbReference type="EMBL" id="PNIO01000047">
    <property type="protein sequence ID" value="PMP70066.1"/>
    <property type="molecule type" value="Genomic_DNA"/>
</dbReference>
<protein>
    <submittedName>
        <fullName evidence="3">DUF1343 domain-containing protein</fullName>
    </submittedName>
</protein>
<evidence type="ECO:0000259" key="1">
    <source>
        <dbReference type="Pfam" id="PF07075"/>
    </source>
</evidence>
<dbReference type="InterPro" id="IPR048503">
    <property type="entry name" value="NamZ_C"/>
</dbReference>
<dbReference type="Pfam" id="PF20732">
    <property type="entry name" value="NamZ_C"/>
    <property type="match status" value="1"/>
</dbReference>
<comment type="caution">
    <text evidence="3">The sequence shown here is derived from an EMBL/GenBank/DDBJ whole genome shotgun (WGS) entry which is preliminary data.</text>
</comment>
<evidence type="ECO:0000313" key="4">
    <source>
        <dbReference type="Proteomes" id="UP000242288"/>
    </source>
</evidence>
<dbReference type="Proteomes" id="UP000242288">
    <property type="component" value="Unassembled WGS sequence"/>
</dbReference>
<dbReference type="AlphaFoldDB" id="A0A2J6WI54"/>
<dbReference type="InterPro" id="IPR048502">
    <property type="entry name" value="NamZ_N"/>
</dbReference>
<dbReference type="Gene3D" id="3.90.1150.140">
    <property type="match status" value="1"/>
</dbReference>
<dbReference type="Pfam" id="PF07075">
    <property type="entry name" value="NamZ_N"/>
    <property type="match status" value="1"/>
</dbReference>
<name>A0A2J6WI54_9BACT</name>
<sequence length="389" mass="45073">MVHSGIDRFEKRLPKKFYGAKAGLVIHPASVNRKLVHTRDILLESKKIKITAFFGPQHGIFGNTQDNMIEWEGFIDKQTGLPVFSLYGKTRKPTEEMLKNLDILIIDLQDVGARYYTFIWTMALCMEACKEKAMPMIVLDRVNPIGGHIVEGPVLMPEFSSFVGLHPLPVRHGMTIGEIAFYFKDKFYPELDLTVIPLYGWKRNQWFDETALPWVMPSPNMPALQTATVYPGMCLFEGTILSEGRGTTRPFEIFGAPFIEPERLVKKLNEFKLKGVFFRPLYFIPTFNKFSGHLCGGAQIHVIDREKFKPFKTAVAILLAIKELYPEINLWREPPYEYEFEKLPFDILAGSDRLRREIEKGKSLKDIESWWTKECEMWAKVRKKYLLYD</sequence>
<reference evidence="3 4" key="1">
    <citation type="submission" date="2018-01" db="EMBL/GenBank/DDBJ databases">
        <title>Metagenomic assembled genomes from two thermal pools in the Uzon Caldera, Kamchatka, Russia.</title>
        <authorList>
            <person name="Wilkins L."/>
            <person name="Ettinger C."/>
        </authorList>
    </citation>
    <scope>NUCLEOTIDE SEQUENCE [LARGE SCALE GENOMIC DNA]</scope>
    <source>
        <strain evidence="3">ZAV-04</strain>
    </source>
</reference>
<dbReference type="Gene3D" id="3.40.50.12170">
    <property type="entry name" value="Uncharacterised protein PF07075, DUF1343"/>
    <property type="match status" value="1"/>
</dbReference>
<accession>A0A2J6WI54</accession>